<accession>A0ABW2BWU4</accession>
<proteinExistence type="predicted"/>
<name>A0ABW2BWU4_9PSEU</name>
<keyword evidence="2" id="KW-1185">Reference proteome</keyword>
<protein>
    <submittedName>
        <fullName evidence="1">Uncharacterized protein</fullName>
    </submittedName>
</protein>
<evidence type="ECO:0000313" key="1">
    <source>
        <dbReference type="EMBL" id="MFC6866989.1"/>
    </source>
</evidence>
<dbReference type="RefSeq" id="WP_345401273.1">
    <property type="nucleotide sequence ID" value="NZ_BAABLA010000105.1"/>
</dbReference>
<sequence length="354" mass="38915">MTPAGRDYSWLPEHQFHAAYTLAHVDALIARAGEVLHDYLEPGPFTLENIVDGQVANVQVKAVAPLPAAAARYAADAMTQLRSAIEHTIFAEIEYLLGRALAEGEARAIEMPAVVSEKKFVEWLNHRRRRDIPPLRDGEPLVRRLRLLQPYQRTDVDNHPMRVLAEHTNLAKHRTPVVAAVRLGQVKLDAPDPAVTIMGGGPVRVGHIIATVPIGKQVPATIWPEVSIQRPHTETWHIVMKELGALEEWARTTAIPYLVAGTRDVSPLPPGLDITVGHDNVRAALSAASGKSALKRSEWRIQAAAARQGLTETLALHPERVEAPRRVGRVSVLGLFRDLTSRGVDGRPPLFLRG</sequence>
<dbReference type="Proteomes" id="UP001596337">
    <property type="component" value="Unassembled WGS sequence"/>
</dbReference>
<evidence type="ECO:0000313" key="2">
    <source>
        <dbReference type="Proteomes" id="UP001596337"/>
    </source>
</evidence>
<organism evidence="1 2">
    <name type="scientific">Haloechinothrix salitolerans</name>
    <dbReference type="NCBI Taxonomy" id="926830"/>
    <lineage>
        <taxon>Bacteria</taxon>
        <taxon>Bacillati</taxon>
        <taxon>Actinomycetota</taxon>
        <taxon>Actinomycetes</taxon>
        <taxon>Pseudonocardiales</taxon>
        <taxon>Pseudonocardiaceae</taxon>
        <taxon>Haloechinothrix</taxon>
    </lineage>
</organism>
<dbReference type="EMBL" id="JBHSXX010000001">
    <property type="protein sequence ID" value="MFC6866989.1"/>
    <property type="molecule type" value="Genomic_DNA"/>
</dbReference>
<comment type="caution">
    <text evidence="1">The sequence shown here is derived from an EMBL/GenBank/DDBJ whole genome shotgun (WGS) entry which is preliminary data.</text>
</comment>
<gene>
    <name evidence="1" type="ORF">ACFQGD_07505</name>
</gene>
<reference evidence="2" key="1">
    <citation type="journal article" date="2019" name="Int. J. Syst. Evol. Microbiol.">
        <title>The Global Catalogue of Microorganisms (GCM) 10K type strain sequencing project: providing services to taxonomists for standard genome sequencing and annotation.</title>
        <authorList>
            <consortium name="The Broad Institute Genomics Platform"/>
            <consortium name="The Broad Institute Genome Sequencing Center for Infectious Disease"/>
            <person name="Wu L."/>
            <person name="Ma J."/>
        </authorList>
    </citation>
    <scope>NUCLEOTIDE SEQUENCE [LARGE SCALE GENOMIC DNA]</scope>
    <source>
        <strain evidence="2">KCTC 32255</strain>
    </source>
</reference>